<dbReference type="Pfam" id="PF02752">
    <property type="entry name" value="Arrestin_C"/>
    <property type="match status" value="2"/>
</dbReference>
<protein>
    <recommendedName>
        <fullName evidence="2">Arrestin C-terminal-like domain-containing protein</fullName>
    </recommendedName>
</protein>
<gene>
    <name evidence="3" type="ORF">JG687_00005370</name>
</gene>
<organism evidence="3 4">
    <name type="scientific">Phytophthora cactorum</name>
    <dbReference type="NCBI Taxonomy" id="29920"/>
    <lineage>
        <taxon>Eukaryota</taxon>
        <taxon>Sar</taxon>
        <taxon>Stramenopiles</taxon>
        <taxon>Oomycota</taxon>
        <taxon>Peronosporomycetes</taxon>
        <taxon>Peronosporales</taxon>
        <taxon>Peronosporaceae</taxon>
        <taxon>Phytophthora</taxon>
    </lineage>
</organism>
<accession>A0A8T1UMA7</accession>
<evidence type="ECO:0000313" key="4">
    <source>
        <dbReference type="Proteomes" id="UP000688947"/>
    </source>
</evidence>
<dbReference type="InterPro" id="IPR011021">
    <property type="entry name" value="Arrestin-like_N"/>
</dbReference>
<name>A0A8T1UMA7_9STRA</name>
<dbReference type="VEuPathDB" id="FungiDB:PC110_g11611"/>
<dbReference type="VEuPathDB" id="FungiDB:PC110_g11612"/>
<dbReference type="PANTHER" id="PTHR11188">
    <property type="entry name" value="ARRESTIN DOMAIN CONTAINING PROTEIN"/>
    <property type="match status" value="1"/>
</dbReference>
<evidence type="ECO:0000259" key="2">
    <source>
        <dbReference type="SMART" id="SM01017"/>
    </source>
</evidence>
<sequence length="671" mass="74883">MYRTKILPPAGNSHSASSEDSTGDVHFNIFTPSTALQNSTLTMGKLFGSKGGLRIELDRGNYQTGDVVNGTVYLSVSDEIKTKGALVLDVNGEEYVKYNEVYGEVTVPRKQSNKLLVDQLVLSDDRESFTPGEYVFPFNYQLRSTLPGSFHVDRRHAGEFCDIDAAVKYELKLRLPVKGAFKADIKAERPLLVKPAQTAQLVQPRTDAIAKHAKLLGMIRQGNCEVSGSLDRDVFVAGETLQVRASVVNGSSMDVKSVSVRLVESLVIHANSDHKEIKAQTCLAKKDFVGVKAGATTIDQAYSLDLVQLLDGFKRGFLSPSTPFRHNNLSSFSNFPSMGKLAQVLGVGVKGHLRLDLKRDKYQAGELVEGLIFLTVEEEIRCSGVLEISGLETIAWTKRQGENSTHHRDKSVFLQQQLKISCDQESFSRGEYVYPFSYHLEPASPGSYQLSSRSAGRLRSIRAEVKYELRARQPVQGAFRADLETKQELMVVPVPTVRITRPLECSTSREVWVMAMFRKGTCQLSAFMDRDVFTPGEKVMVRCSVFNLSKMNIRSLSLRIYEDLVLHHKRGNDTQTSTCLCEGEFSGVLAGESTDRTVSLHLVEWRSGCAMRPSTMSRFVRWSYHIQVRCAFLMSPSVCLDFPITIVHQNNTIQTTNVDQAQYITSQRSLK</sequence>
<feature type="domain" description="Arrestin C-terminal-like" evidence="2">
    <location>
        <begin position="518"/>
        <end position="651"/>
    </location>
</feature>
<feature type="region of interest" description="Disordered" evidence="1">
    <location>
        <begin position="1"/>
        <end position="22"/>
    </location>
</feature>
<proteinExistence type="predicted"/>
<reference evidence="3" key="1">
    <citation type="submission" date="2021-01" db="EMBL/GenBank/DDBJ databases">
        <title>Phytophthora aleatoria, a newly-described species from Pinus radiata is distinct from Phytophthora cactorum isolates based on comparative genomics.</title>
        <authorList>
            <person name="Mcdougal R."/>
            <person name="Panda P."/>
            <person name="Williams N."/>
            <person name="Studholme D.J."/>
        </authorList>
    </citation>
    <scope>NUCLEOTIDE SEQUENCE</scope>
    <source>
        <strain evidence="3">NZFS 3830</strain>
    </source>
</reference>
<dbReference type="OrthoDB" id="7785529at2759"/>
<dbReference type="Proteomes" id="UP000688947">
    <property type="component" value="Unassembled WGS sequence"/>
</dbReference>
<dbReference type="AlphaFoldDB" id="A0A8T1UMA7"/>
<dbReference type="InterPro" id="IPR011022">
    <property type="entry name" value="Arrestin_C-like"/>
</dbReference>
<comment type="caution">
    <text evidence="3">The sequence shown here is derived from an EMBL/GenBank/DDBJ whole genome shotgun (WGS) entry which is preliminary data.</text>
</comment>
<feature type="domain" description="Arrestin C-terminal-like" evidence="2">
    <location>
        <begin position="220"/>
        <end position="496"/>
    </location>
</feature>
<dbReference type="PANTHER" id="PTHR11188:SF17">
    <property type="entry name" value="FI21816P1"/>
    <property type="match status" value="1"/>
</dbReference>
<evidence type="ECO:0000256" key="1">
    <source>
        <dbReference type="SAM" id="MobiDB-lite"/>
    </source>
</evidence>
<dbReference type="GO" id="GO:0005737">
    <property type="term" value="C:cytoplasm"/>
    <property type="evidence" value="ECO:0007669"/>
    <property type="project" value="TreeGrafter"/>
</dbReference>
<dbReference type="SMART" id="SM01017">
    <property type="entry name" value="Arrestin_C"/>
    <property type="match status" value="2"/>
</dbReference>
<dbReference type="Pfam" id="PF00339">
    <property type="entry name" value="Arrestin_N"/>
    <property type="match status" value="2"/>
</dbReference>
<dbReference type="EMBL" id="JAENGZ010000201">
    <property type="protein sequence ID" value="KAG6965546.1"/>
    <property type="molecule type" value="Genomic_DNA"/>
</dbReference>
<dbReference type="InterPro" id="IPR050357">
    <property type="entry name" value="Arrestin_domain-protein"/>
</dbReference>
<evidence type="ECO:0000313" key="3">
    <source>
        <dbReference type="EMBL" id="KAG6965546.1"/>
    </source>
</evidence>
<dbReference type="GO" id="GO:0015031">
    <property type="term" value="P:protein transport"/>
    <property type="evidence" value="ECO:0007669"/>
    <property type="project" value="TreeGrafter"/>
</dbReference>